<keyword evidence="1" id="KW-0812">Transmembrane</keyword>
<accession>E7DUP4</accession>
<evidence type="ECO:0000256" key="1">
    <source>
        <dbReference type="SAM" id="Phobius"/>
    </source>
</evidence>
<dbReference type="EMBL" id="HQ377374">
    <property type="protein sequence ID" value="ADV02581.1"/>
    <property type="molecule type" value="Genomic_DNA"/>
</dbReference>
<sequence length="155" mass="18538">MIYTREKRGMFFLAPIRLFNYNTPMTNVAEKEKTHKTSSQPLTEYRLTLLEKNYDRLENKVDRLSDKMDARFDFLIDKMDKESKRVDARFEFLIDKMDKESKRVDARFEFLIDKMDKESKRVDARMERDFRLTFGALIALALGLATMMAKGFHWL</sequence>
<dbReference type="AlphaFoldDB" id="E7DUP4"/>
<feature type="transmembrane region" description="Helical" evidence="1">
    <location>
        <begin position="130"/>
        <end position="149"/>
    </location>
</feature>
<reference evidence="2" key="1">
    <citation type="journal article" date="2011" name="Mol. Plant Microbe Interact.">
        <title>Ca. Liberibacter asiaticus carries an excision plasmid prophage and a chromosomally integrated prophage that becomes lytic in plant infections.</title>
        <authorList>
            <person name="Zhang S."/>
            <person name="Flores-Cruz Z."/>
            <person name="Zhou L."/>
            <person name="Kang B.H."/>
            <person name="Fleites L."/>
            <person name="Gooch M.D."/>
            <person name="Wulff N.A."/>
            <person name="Davis M.J."/>
            <person name="Duan Y."/>
            <person name="Gabriel D.W."/>
        </authorList>
    </citation>
    <scope>NUCLEOTIDE SEQUENCE</scope>
    <source>
        <strain evidence="2">UF506</strain>
    </source>
</reference>
<evidence type="ECO:0000313" key="2">
    <source>
        <dbReference type="EMBL" id="ADV02581.1"/>
    </source>
</evidence>
<name>E7DUP4_LIBAS</name>
<proteinExistence type="predicted"/>
<dbReference type="Gene3D" id="3.90.20.10">
    <property type="match status" value="1"/>
</dbReference>
<organism evidence="2">
    <name type="scientific">Liberibacter asiaticus</name>
    <name type="common">Citrus greening disease</name>
    <name type="synonym">Liberobacter asiaticum</name>
    <dbReference type="NCBI Taxonomy" id="34021"/>
    <lineage>
        <taxon>Bacteria</taxon>
        <taxon>Pseudomonadati</taxon>
        <taxon>Pseudomonadota</taxon>
        <taxon>Alphaproteobacteria</taxon>
        <taxon>Hyphomicrobiales</taxon>
        <taxon>Rhizobiaceae</taxon>
        <taxon>Liberibacter</taxon>
    </lineage>
</organism>
<keyword evidence="1" id="KW-1133">Transmembrane helix</keyword>
<protein>
    <submittedName>
        <fullName evidence="2">Uncharacterized protein</fullName>
    </submittedName>
</protein>
<gene>
    <name evidence="2" type="ORF">SC2_gp240</name>
</gene>
<keyword evidence="1" id="KW-0472">Membrane</keyword>